<feature type="region of interest" description="Disordered" evidence="1">
    <location>
        <begin position="13"/>
        <end position="33"/>
    </location>
</feature>
<name>A0ABU2CSK1_9MICO</name>
<proteinExistence type="predicted"/>
<accession>A0ABU2CSK1</accession>
<protein>
    <submittedName>
        <fullName evidence="2">Uncharacterized protein</fullName>
    </submittedName>
</protein>
<sequence>MLPTMWLTRGLTIPREQNRQTNKKRPSGCGRSARPVGCLRTRYEMMIACRRVKRGVMRVIVPQPRGRRKW</sequence>
<evidence type="ECO:0000313" key="3">
    <source>
        <dbReference type="Proteomes" id="UP001183585"/>
    </source>
</evidence>
<dbReference type="Proteomes" id="UP001183585">
    <property type="component" value="Unassembled WGS sequence"/>
</dbReference>
<organism evidence="2 3">
    <name type="scientific">Promicromonospora iranensis</name>
    <dbReference type="NCBI Taxonomy" id="1105144"/>
    <lineage>
        <taxon>Bacteria</taxon>
        <taxon>Bacillati</taxon>
        <taxon>Actinomycetota</taxon>
        <taxon>Actinomycetes</taxon>
        <taxon>Micrococcales</taxon>
        <taxon>Promicromonosporaceae</taxon>
        <taxon>Promicromonospora</taxon>
    </lineage>
</organism>
<gene>
    <name evidence="2" type="ORF">J2S48_003839</name>
</gene>
<keyword evidence="3" id="KW-1185">Reference proteome</keyword>
<reference evidence="2 3" key="1">
    <citation type="submission" date="2023-07" db="EMBL/GenBank/DDBJ databases">
        <title>Sequencing the genomes of 1000 actinobacteria strains.</title>
        <authorList>
            <person name="Klenk H.-P."/>
        </authorList>
    </citation>
    <scope>NUCLEOTIDE SEQUENCE [LARGE SCALE GENOMIC DNA]</scope>
    <source>
        <strain evidence="2 3">DSM 45554</strain>
    </source>
</reference>
<comment type="caution">
    <text evidence="2">The sequence shown here is derived from an EMBL/GenBank/DDBJ whole genome shotgun (WGS) entry which is preliminary data.</text>
</comment>
<dbReference type="EMBL" id="JAVDYE010000001">
    <property type="protein sequence ID" value="MDR7384324.1"/>
    <property type="molecule type" value="Genomic_DNA"/>
</dbReference>
<evidence type="ECO:0000256" key="1">
    <source>
        <dbReference type="SAM" id="MobiDB-lite"/>
    </source>
</evidence>
<evidence type="ECO:0000313" key="2">
    <source>
        <dbReference type="EMBL" id="MDR7384324.1"/>
    </source>
</evidence>